<evidence type="ECO:0000256" key="2">
    <source>
        <dbReference type="ARBA" id="ARBA00007783"/>
    </source>
</evidence>
<dbReference type="AlphaFoldDB" id="A0A7C5AK26"/>
<proteinExistence type="inferred from homology"/>
<comment type="caution">
    <text evidence="10">The sequence shown here is derived from an EMBL/GenBank/DDBJ whole genome shotgun (WGS) entry which is preliminary data.</text>
</comment>
<evidence type="ECO:0000259" key="9">
    <source>
        <dbReference type="PROSITE" id="PS51012"/>
    </source>
</evidence>
<name>A0A7C5AK26_9BACT</name>
<feature type="transmembrane region" description="Helical" evidence="8">
    <location>
        <begin position="229"/>
        <end position="256"/>
    </location>
</feature>
<reference evidence="10" key="1">
    <citation type="journal article" date="2020" name="mSystems">
        <title>Genome- and Community-Level Interaction Insights into Carbon Utilization and Element Cycling Functions of Hydrothermarchaeota in Hydrothermal Sediment.</title>
        <authorList>
            <person name="Zhou Z."/>
            <person name="Liu Y."/>
            <person name="Xu W."/>
            <person name="Pan J."/>
            <person name="Luo Z.H."/>
            <person name="Li M."/>
        </authorList>
    </citation>
    <scope>NUCLEOTIDE SEQUENCE [LARGE SCALE GENOMIC DNA]</scope>
    <source>
        <strain evidence="10">SpSt-853</strain>
    </source>
</reference>
<keyword evidence="4" id="KW-1003">Cell membrane</keyword>
<evidence type="ECO:0000313" key="10">
    <source>
        <dbReference type="EMBL" id="HGZ10608.1"/>
    </source>
</evidence>
<comment type="similarity">
    <text evidence="2">Belongs to the ABC-2 integral membrane protein family.</text>
</comment>
<feature type="transmembrane region" description="Helical" evidence="8">
    <location>
        <begin position="262"/>
        <end position="285"/>
    </location>
</feature>
<dbReference type="EMBL" id="DTKJ01000003">
    <property type="protein sequence ID" value="HGZ10608.1"/>
    <property type="molecule type" value="Genomic_DNA"/>
</dbReference>
<dbReference type="GO" id="GO:0140359">
    <property type="term" value="F:ABC-type transporter activity"/>
    <property type="evidence" value="ECO:0007669"/>
    <property type="project" value="InterPro"/>
</dbReference>
<keyword evidence="6 8" id="KW-1133">Transmembrane helix</keyword>
<dbReference type="Pfam" id="PF12698">
    <property type="entry name" value="ABC2_membrane_3"/>
    <property type="match status" value="1"/>
</dbReference>
<dbReference type="PANTHER" id="PTHR30294:SF29">
    <property type="entry name" value="MULTIDRUG ABC TRANSPORTER PERMEASE YBHS-RELATED"/>
    <property type="match status" value="1"/>
</dbReference>
<sequence>MTAMWLRLRHLIRKEFIQVLRDKKLRLLIFMPPIVQLLTYGYAINFDIKRVPTAIFDESGSAAARRLISRFAASEYFSVKYFVKSEGELRRLIDDNRITLALRLPYDFSRNLKSPHTAKVHVIIDATDSNAALVVGRYAQTVVNDFSQEIMRERLARLGAVTGLKVPVAVEARAWFNENLMSRHSFVPGVIAMVVMLVSLMLTALAIVREREIGTMEQILVSPIRPVEFLLGKTVPFVLISLVDMVIVILVGVYWFEVPLRGSLLVLLLGTVTFLFNSVGLGLFISTVSGTQQQAMMAGTFFFTPAIMLSGLIFPIPNMPLFFQYLTYLNPLRYFVIVVQGIFLRGDGLALLWPQMAGMTILGLTLLTLSVLRFRKRLG</sequence>
<keyword evidence="5 8" id="KW-0812">Transmembrane</keyword>
<evidence type="ECO:0000256" key="4">
    <source>
        <dbReference type="ARBA" id="ARBA00022475"/>
    </source>
</evidence>
<feature type="transmembrane region" description="Helical" evidence="8">
    <location>
        <begin position="186"/>
        <end position="208"/>
    </location>
</feature>
<dbReference type="InterPro" id="IPR047817">
    <property type="entry name" value="ABC2_TM_bact-type"/>
</dbReference>
<keyword evidence="7 8" id="KW-0472">Membrane</keyword>
<feature type="transmembrane region" description="Helical" evidence="8">
    <location>
        <begin position="297"/>
        <end position="316"/>
    </location>
</feature>
<keyword evidence="3" id="KW-0813">Transport</keyword>
<evidence type="ECO:0000256" key="1">
    <source>
        <dbReference type="ARBA" id="ARBA00004651"/>
    </source>
</evidence>
<dbReference type="PANTHER" id="PTHR30294">
    <property type="entry name" value="MEMBRANE COMPONENT OF ABC TRANSPORTER YHHJ-RELATED"/>
    <property type="match status" value="1"/>
</dbReference>
<protein>
    <submittedName>
        <fullName evidence="10">ABC transporter permease</fullName>
    </submittedName>
</protein>
<dbReference type="InterPro" id="IPR013525">
    <property type="entry name" value="ABC2_TM"/>
</dbReference>
<dbReference type="PROSITE" id="PS51012">
    <property type="entry name" value="ABC_TM2"/>
    <property type="match status" value="1"/>
</dbReference>
<evidence type="ECO:0000256" key="5">
    <source>
        <dbReference type="ARBA" id="ARBA00022692"/>
    </source>
</evidence>
<evidence type="ECO:0000256" key="8">
    <source>
        <dbReference type="SAM" id="Phobius"/>
    </source>
</evidence>
<organism evidence="10">
    <name type="scientific">Desulfobacca acetoxidans</name>
    <dbReference type="NCBI Taxonomy" id="60893"/>
    <lineage>
        <taxon>Bacteria</taxon>
        <taxon>Pseudomonadati</taxon>
        <taxon>Thermodesulfobacteriota</taxon>
        <taxon>Desulfobaccia</taxon>
        <taxon>Desulfobaccales</taxon>
        <taxon>Desulfobaccaceae</taxon>
        <taxon>Desulfobacca</taxon>
    </lineage>
</organism>
<feature type="transmembrane region" description="Helical" evidence="8">
    <location>
        <begin position="352"/>
        <end position="372"/>
    </location>
</feature>
<comment type="subcellular location">
    <subcellularLocation>
        <location evidence="1">Cell membrane</location>
        <topology evidence="1">Multi-pass membrane protein</topology>
    </subcellularLocation>
</comment>
<evidence type="ECO:0000256" key="3">
    <source>
        <dbReference type="ARBA" id="ARBA00022448"/>
    </source>
</evidence>
<dbReference type="Gene3D" id="3.40.1710.10">
    <property type="entry name" value="abc type-2 transporter like domain"/>
    <property type="match status" value="1"/>
</dbReference>
<accession>A0A7C5AK26</accession>
<dbReference type="GO" id="GO:0005886">
    <property type="term" value="C:plasma membrane"/>
    <property type="evidence" value="ECO:0007669"/>
    <property type="project" value="UniProtKB-SubCell"/>
</dbReference>
<evidence type="ECO:0000256" key="7">
    <source>
        <dbReference type="ARBA" id="ARBA00023136"/>
    </source>
</evidence>
<gene>
    <name evidence="10" type="ORF">ENW48_00115</name>
</gene>
<evidence type="ECO:0000256" key="6">
    <source>
        <dbReference type="ARBA" id="ARBA00022989"/>
    </source>
</evidence>
<feature type="domain" description="ABC transmembrane type-2" evidence="9">
    <location>
        <begin position="148"/>
        <end position="377"/>
    </location>
</feature>
<dbReference type="InterPro" id="IPR051449">
    <property type="entry name" value="ABC-2_transporter_component"/>
</dbReference>